<protein>
    <submittedName>
        <fullName evidence="1">Uncharacterized protein</fullName>
    </submittedName>
</protein>
<name>A0AAD5WL59_PARTN</name>
<dbReference type="EMBL" id="JAHQIW010007468">
    <property type="protein sequence ID" value="KAJ1374542.1"/>
    <property type="molecule type" value="Genomic_DNA"/>
</dbReference>
<dbReference type="AlphaFoldDB" id="A0AAD5WL59"/>
<accession>A0AAD5WL59</accession>
<evidence type="ECO:0000313" key="1">
    <source>
        <dbReference type="EMBL" id="KAJ1374542.1"/>
    </source>
</evidence>
<sequence length="54" mass="6114">MFRVQPNPAPPPIHTRIPIIDTIYNNPFYWSNFKGLVGFAIGVVVARSVSEWSL</sequence>
<comment type="caution">
    <text evidence="1">The sequence shown here is derived from an EMBL/GenBank/DDBJ whole genome shotgun (WGS) entry which is preliminary data.</text>
</comment>
<gene>
    <name evidence="1" type="ORF">KIN20_037250</name>
</gene>
<proteinExistence type="predicted"/>
<reference evidence="1" key="1">
    <citation type="submission" date="2021-06" db="EMBL/GenBank/DDBJ databases">
        <title>Parelaphostrongylus tenuis whole genome reference sequence.</title>
        <authorList>
            <person name="Garwood T.J."/>
            <person name="Larsen P.A."/>
            <person name="Fountain-Jones N.M."/>
            <person name="Garbe J.R."/>
            <person name="Macchietto M.G."/>
            <person name="Kania S.A."/>
            <person name="Gerhold R.W."/>
            <person name="Richards J.E."/>
            <person name="Wolf T.M."/>
        </authorList>
    </citation>
    <scope>NUCLEOTIDE SEQUENCE</scope>
    <source>
        <strain evidence="1">MNPRO001-30</strain>
        <tissue evidence="1">Meninges</tissue>
    </source>
</reference>
<dbReference type="Proteomes" id="UP001196413">
    <property type="component" value="Unassembled WGS sequence"/>
</dbReference>
<keyword evidence="2" id="KW-1185">Reference proteome</keyword>
<organism evidence="1 2">
    <name type="scientific">Parelaphostrongylus tenuis</name>
    <name type="common">Meningeal worm</name>
    <dbReference type="NCBI Taxonomy" id="148309"/>
    <lineage>
        <taxon>Eukaryota</taxon>
        <taxon>Metazoa</taxon>
        <taxon>Ecdysozoa</taxon>
        <taxon>Nematoda</taxon>
        <taxon>Chromadorea</taxon>
        <taxon>Rhabditida</taxon>
        <taxon>Rhabditina</taxon>
        <taxon>Rhabditomorpha</taxon>
        <taxon>Strongyloidea</taxon>
        <taxon>Metastrongylidae</taxon>
        <taxon>Parelaphostrongylus</taxon>
    </lineage>
</organism>
<evidence type="ECO:0000313" key="2">
    <source>
        <dbReference type="Proteomes" id="UP001196413"/>
    </source>
</evidence>